<comment type="caution">
    <text evidence="4">The sequence shown here is derived from an EMBL/GenBank/DDBJ whole genome shotgun (WGS) entry which is preliminary data.</text>
</comment>
<dbReference type="InterPro" id="IPR021255">
    <property type="entry name" value="DUF2807"/>
</dbReference>
<feature type="signal peptide" evidence="2">
    <location>
        <begin position="1"/>
        <end position="22"/>
    </location>
</feature>
<dbReference type="OrthoDB" id="880784at2"/>
<evidence type="ECO:0000313" key="4">
    <source>
        <dbReference type="EMBL" id="TGE26449.1"/>
    </source>
</evidence>
<dbReference type="Pfam" id="PF10988">
    <property type="entry name" value="DUF2807"/>
    <property type="match status" value="1"/>
</dbReference>
<feature type="compositionally biased region" description="Polar residues" evidence="1">
    <location>
        <begin position="225"/>
        <end position="237"/>
    </location>
</feature>
<accession>A0A4Z0QAP1</accession>
<evidence type="ECO:0000259" key="3">
    <source>
        <dbReference type="Pfam" id="PF10988"/>
    </source>
</evidence>
<dbReference type="EMBL" id="SRMB01000003">
    <property type="protein sequence ID" value="TGE26449.1"/>
    <property type="molecule type" value="Genomic_DNA"/>
</dbReference>
<reference evidence="4 5" key="1">
    <citation type="submission" date="2019-04" db="EMBL/GenBank/DDBJ databases">
        <authorList>
            <person name="Feng G."/>
            <person name="Zhang J."/>
            <person name="Zhu H."/>
        </authorList>
    </citation>
    <scope>NUCLEOTIDE SEQUENCE [LARGE SCALE GENOMIC DNA]</scope>
    <source>
        <strain evidence="4 5">9PBR-1</strain>
    </source>
</reference>
<dbReference type="Proteomes" id="UP000298471">
    <property type="component" value="Unassembled WGS sequence"/>
</dbReference>
<evidence type="ECO:0000256" key="2">
    <source>
        <dbReference type="SAM" id="SignalP"/>
    </source>
</evidence>
<dbReference type="Gene3D" id="2.160.20.120">
    <property type="match status" value="1"/>
</dbReference>
<gene>
    <name evidence="4" type="ORF">E5K02_16785</name>
</gene>
<organism evidence="4 5">
    <name type="scientific">Hymenobacter metallicola</name>
    <dbReference type="NCBI Taxonomy" id="2563114"/>
    <lineage>
        <taxon>Bacteria</taxon>
        <taxon>Pseudomonadati</taxon>
        <taxon>Bacteroidota</taxon>
        <taxon>Cytophagia</taxon>
        <taxon>Cytophagales</taxon>
        <taxon>Hymenobacteraceae</taxon>
        <taxon>Hymenobacter</taxon>
    </lineage>
</organism>
<name>A0A4Z0QAP1_9BACT</name>
<keyword evidence="5" id="KW-1185">Reference proteome</keyword>
<feature type="chain" id="PRO_5021462820" evidence="2">
    <location>
        <begin position="23"/>
        <end position="237"/>
    </location>
</feature>
<protein>
    <submittedName>
        <fullName evidence="4">DUF2807 domain-containing protein</fullName>
    </submittedName>
</protein>
<evidence type="ECO:0000256" key="1">
    <source>
        <dbReference type="SAM" id="MobiDB-lite"/>
    </source>
</evidence>
<sequence length="237" mass="24044">MKNAVLTLLCGAAFFSTTGAQAQVRQPRTVGVFQAVHASGGIDVYLTQGPATAVVVDAAGEVQPHILTAVKNGTLEVSWEQNYSWKKMLAGKKTGAIKVYITCPTLTALSVSGGSDARGETPFKADDLRLSASGGADVYLTVTAKTLTSHASGGGDITVAGRVEQQKVSVSGGSDYHAYALQSTTAEVSASGGSDAEVSVDGELKSSASGGSDVRYKGSGRLVSSHASGGSSTKPAR</sequence>
<feature type="domain" description="Putative auto-transporter adhesin head GIN" evidence="3">
    <location>
        <begin position="33"/>
        <end position="219"/>
    </location>
</feature>
<proteinExistence type="predicted"/>
<evidence type="ECO:0000313" key="5">
    <source>
        <dbReference type="Proteomes" id="UP000298471"/>
    </source>
</evidence>
<feature type="region of interest" description="Disordered" evidence="1">
    <location>
        <begin position="191"/>
        <end position="237"/>
    </location>
</feature>
<dbReference type="RefSeq" id="WP_135396358.1">
    <property type="nucleotide sequence ID" value="NZ_SRMB01000003.1"/>
</dbReference>
<keyword evidence="2" id="KW-0732">Signal</keyword>
<dbReference type="AlphaFoldDB" id="A0A4Z0QAP1"/>